<keyword evidence="1" id="KW-1133">Transmembrane helix</keyword>
<protein>
    <submittedName>
        <fullName evidence="2">Reverse gyrase</fullName>
    </submittedName>
</protein>
<keyword evidence="1" id="KW-0472">Membrane</keyword>
<feature type="transmembrane region" description="Helical" evidence="1">
    <location>
        <begin position="30"/>
        <end position="50"/>
    </location>
</feature>
<feature type="transmembrane region" description="Helical" evidence="1">
    <location>
        <begin position="141"/>
        <end position="159"/>
    </location>
</feature>
<dbReference type="KEGG" id="ebz:J7S26_07920"/>
<organism evidence="2 3">
    <name type="scientific">Xiamenia xianingshaonis</name>
    <dbReference type="NCBI Taxonomy" id="2682776"/>
    <lineage>
        <taxon>Bacteria</taxon>
        <taxon>Bacillati</taxon>
        <taxon>Actinomycetota</taxon>
        <taxon>Coriobacteriia</taxon>
        <taxon>Eggerthellales</taxon>
        <taxon>Eggerthellaceae</taxon>
        <taxon>Xiamenia</taxon>
    </lineage>
</organism>
<keyword evidence="1" id="KW-0812">Transmembrane</keyword>
<dbReference type="InterPro" id="IPR046283">
    <property type="entry name" value="DUF6320"/>
</dbReference>
<proteinExistence type="predicted"/>
<feature type="transmembrane region" description="Helical" evidence="1">
    <location>
        <begin position="116"/>
        <end position="135"/>
    </location>
</feature>
<dbReference type="Proteomes" id="UP000671910">
    <property type="component" value="Chromosome"/>
</dbReference>
<evidence type="ECO:0000256" key="1">
    <source>
        <dbReference type="SAM" id="Phobius"/>
    </source>
</evidence>
<feature type="transmembrane region" description="Helical" evidence="1">
    <location>
        <begin position="62"/>
        <end position="78"/>
    </location>
</feature>
<gene>
    <name evidence="2" type="ORF">J7S26_07920</name>
</gene>
<evidence type="ECO:0000313" key="2">
    <source>
        <dbReference type="EMBL" id="QTU84260.1"/>
    </source>
</evidence>
<feature type="transmembrane region" description="Helical" evidence="1">
    <location>
        <begin position="84"/>
        <end position="104"/>
    </location>
</feature>
<evidence type="ECO:0000313" key="3">
    <source>
        <dbReference type="Proteomes" id="UP000671910"/>
    </source>
</evidence>
<name>A0A9E6MQR8_9ACTN</name>
<dbReference type="AlphaFoldDB" id="A0A9E6MQR8"/>
<reference evidence="2" key="1">
    <citation type="submission" date="2021-04" db="EMBL/GenBank/DDBJ databases">
        <title>Novel species in family Eggerthellaceae.</title>
        <authorList>
            <person name="Zhang G."/>
        </authorList>
    </citation>
    <scope>NUCLEOTIDE SEQUENCE</scope>
    <source>
        <strain evidence="2">Zg-886</strain>
    </source>
</reference>
<sequence>MARSVLLAVTAVLLVGVVLLGICFKTPPFAVAAACVAVAVNYLFVYNVLVRAPDFLRVLQRYFLVLVAMGVLGYAATGDEAFPTFVIPMTCLVGSSFDLLLLAVYPTRAVKDYAKYLLFFVVLGLAPLAFLPFGVVRWAGLVFVSALVAAVLGISLLVFEGRQMKGELKRLFHT</sequence>
<accession>A0A9E6MQR8</accession>
<dbReference type="EMBL" id="CP072829">
    <property type="protein sequence ID" value="QTU84260.1"/>
    <property type="molecule type" value="Genomic_DNA"/>
</dbReference>
<dbReference type="Pfam" id="PF19845">
    <property type="entry name" value="DUF6320"/>
    <property type="match status" value="1"/>
</dbReference>